<keyword evidence="9" id="KW-1185">Reference proteome</keyword>
<dbReference type="InterPro" id="IPR036259">
    <property type="entry name" value="MFS_trans_sf"/>
</dbReference>
<name>A0ABV3LE94_9MICO</name>
<dbReference type="SUPFAM" id="SSF103473">
    <property type="entry name" value="MFS general substrate transporter"/>
    <property type="match status" value="1"/>
</dbReference>
<evidence type="ECO:0000256" key="2">
    <source>
        <dbReference type="ARBA" id="ARBA00008335"/>
    </source>
</evidence>
<dbReference type="PANTHER" id="PTHR23514:SF3">
    <property type="entry name" value="BYPASS OF STOP CODON PROTEIN 6"/>
    <property type="match status" value="1"/>
</dbReference>
<dbReference type="PANTHER" id="PTHR23514">
    <property type="entry name" value="BYPASS OF STOP CODON PROTEIN 6"/>
    <property type="match status" value="1"/>
</dbReference>
<feature type="transmembrane region" description="Helical" evidence="7">
    <location>
        <begin position="260"/>
        <end position="281"/>
    </location>
</feature>
<feature type="transmembrane region" description="Helical" evidence="7">
    <location>
        <begin position="94"/>
        <end position="116"/>
    </location>
</feature>
<feature type="transmembrane region" description="Helical" evidence="7">
    <location>
        <begin position="12"/>
        <end position="30"/>
    </location>
</feature>
<accession>A0ABV3LE94</accession>
<feature type="transmembrane region" description="Helical" evidence="7">
    <location>
        <begin position="287"/>
        <end position="310"/>
    </location>
</feature>
<dbReference type="Proteomes" id="UP001553715">
    <property type="component" value="Unassembled WGS sequence"/>
</dbReference>
<feature type="transmembrane region" description="Helical" evidence="7">
    <location>
        <begin position="322"/>
        <end position="342"/>
    </location>
</feature>
<evidence type="ECO:0000256" key="5">
    <source>
        <dbReference type="ARBA" id="ARBA00022989"/>
    </source>
</evidence>
<evidence type="ECO:0000256" key="3">
    <source>
        <dbReference type="ARBA" id="ARBA00022448"/>
    </source>
</evidence>
<dbReference type="Gene3D" id="1.20.1250.20">
    <property type="entry name" value="MFS general substrate transporter like domains"/>
    <property type="match status" value="1"/>
</dbReference>
<comment type="similarity">
    <text evidence="2">Belongs to the major facilitator superfamily.</text>
</comment>
<organism evidence="8 9">
    <name type="scientific">Microbacterium profundi</name>
    <dbReference type="NCBI Taxonomy" id="450380"/>
    <lineage>
        <taxon>Bacteria</taxon>
        <taxon>Bacillati</taxon>
        <taxon>Actinomycetota</taxon>
        <taxon>Actinomycetes</taxon>
        <taxon>Micrococcales</taxon>
        <taxon>Microbacteriaceae</taxon>
        <taxon>Microbacterium</taxon>
    </lineage>
</organism>
<evidence type="ECO:0000313" key="9">
    <source>
        <dbReference type="Proteomes" id="UP001553715"/>
    </source>
</evidence>
<feature type="transmembrane region" description="Helical" evidence="7">
    <location>
        <begin position="70"/>
        <end position="88"/>
    </location>
</feature>
<feature type="transmembrane region" description="Helical" evidence="7">
    <location>
        <begin position="155"/>
        <end position="174"/>
    </location>
</feature>
<feature type="transmembrane region" description="Helical" evidence="7">
    <location>
        <begin position="229"/>
        <end position="248"/>
    </location>
</feature>
<gene>
    <name evidence="8" type="ORF">AB0301_04010</name>
</gene>
<keyword evidence="5 7" id="KW-1133">Transmembrane helix</keyword>
<dbReference type="EMBL" id="JBFBMH010000003">
    <property type="protein sequence ID" value="MEW1974237.1"/>
    <property type="molecule type" value="Genomic_DNA"/>
</dbReference>
<evidence type="ECO:0000256" key="4">
    <source>
        <dbReference type="ARBA" id="ARBA00022692"/>
    </source>
</evidence>
<comment type="caution">
    <text evidence="8">The sequence shown here is derived from an EMBL/GenBank/DDBJ whole genome shotgun (WGS) entry which is preliminary data.</text>
</comment>
<keyword evidence="6 7" id="KW-0472">Membrane</keyword>
<keyword evidence="3" id="KW-0813">Transport</keyword>
<evidence type="ECO:0000256" key="7">
    <source>
        <dbReference type="SAM" id="Phobius"/>
    </source>
</evidence>
<feature type="transmembrane region" description="Helical" evidence="7">
    <location>
        <begin position="42"/>
        <end position="63"/>
    </location>
</feature>
<comment type="subcellular location">
    <subcellularLocation>
        <location evidence="1">Endomembrane system</location>
        <topology evidence="1">Multi-pass membrane protein</topology>
    </subcellularLocation>
</comment>
<evidence type="ECO:0000256" key="1">
    <source>
        <dbReference type="ARBA" id="ARBA00004127"/>
    </source>
</evidence>
<feature type="transmembrane region" description="Helical" evidence="7">
    <location>
        <begin position="348"/>
        <end position="369"/>
    </location>
</feature>
<evidence type="ECO:0008006" key="10">
    <source>
        <dbReference type="Google" id="ProtNLM"/>
    </source>
</evidence>
<proteinExistence type="inferred from homology"/>
<reference evidence="8 9" key="1">
    <citation type="submission" date="2024-06" db="EMBL/GenBank/DDBJ databases">
        <title>The Natural Products Discovery Center: Release of the First 8490 Sequenced Strains for Exploring Actinobacteria Biosynthetic Diversity.</title>
        <authorList>
            <person name="Kalkreuter E."/>
            <person name="Kautsar S.A."/>
            <person name="Yang D."/>
            <person name="Bader C.D."/>
            <person name="Teijaro C.N."/>
            <person name="Fluegel L."/>
            <person name="Davis C.M."/>
            <person name="Simpson J.R."/>
            <person name="Lauterbach L."/>
            <person name="Steele A.D."/>
            <person name="Gui C."/>
            <person name="Meng S."/>
            <person name="Li G."/>
            <person name="Viehrig K."/>
            <person name="Ye F."/>
            <person name="Su P."/>
            <person name="Kiefer A.F."/>
            <person name="Nichols A."/>
            <person name="Cepeda A.J."/>
            <person name="Yan W."/>
            <person name="Fan B."/>
            <person name="Jiang Y."/>
            <person name="Adhikari A."/>
            <person name="Zheng C.-J."/>
            <person name="Schuster L."/>
            <person name="Cowan T.M."/>
            <person name="Smanski M.J."/>
            <person name="Chevrette M.G."/>
            <person name="De Carvalho L.P.S."/>
            <person name="Shen B."/>
        </authorList>
    </citation>
    <scope>NUCLEOTIDE SEQUENCE [LARGE SCALE GENOMIC DNA]</scope>
    <source>
        <strain evidence="8 9">NPDC077434</strain>
    </source>
</reference>
<dbReference type="InterPro" id="IPR051788">
    <property type="entry name" value="MFS_Transporter"/>
</dbReference>
<feature type="transmembrane region" description="Helical" evidence="7">
    <location>
        <begin position="128"/>
        <end position="149"/>
    </location>
</feature>
<keyword evidence="4 7" id="KW-0812">Transmembrane</keyword>
<evidence type="ECO:0000256" key="6">
    <source>
        <dbReference type="ARBA" id="ARBA00023136"/>
    </source>
</evidence>
<sequence length="383" mass="37125">MIADVRRTRAGLFAAFAGLGVTASFVPAVLPTAERDVDSDLSVAVPALFAGLLLGVLLSGALLRARPGRQVLMAGSALQALAIGGGASATNAGIFIAAAALAGLGFGLVEASGSIAAKAAVSGSATGLLSALTGTVAVCAAATPLLIAAGTGMPAALSALAVIPVVAIVLLIRAPDAAPAVRVSKPGGRILLRLLPFALALPLYVGVETVISGWSAVIPARALALDPGAAALGTSAFWALMAIGRFGAAALRTRGIRPGLILWISSLGAATLLGCAGALIAPAPGWALVPLAGSVIALAPSYGLVLGLALDRLSTAQSTAATGALVASGAVGGTMIPTSLLLAGHSPASGVTFAASAVLCLLVPALTALGRRRASGTVMASQK</sequence>
<evidence type="ECO:0000313" key="8">
    <source>
        <dbReference type="EMBL" id="MEW1974237.1"/>
    </source>
</evidence>
<dbReference type="RefSeq" id="WP_366232461.1">
    <property type="nucleotide sequence ID" value="NZ_JBFBMH010000003.1"/>
</dbReference>
<protein>
    <recommendedName>
        <fullName evidence="10">MFS transporter</fullName>
    </recommendedName>
</protein>
<feature type="transmembrane region" description="Helical" evidence="7">
    <location>
        <begin position="194"/>
        <end position="217"/>
    </location>
</feature>